<dbReference type="KEGG" id="btw:BF38_4550"/>
<keyword evidence="1" id="KW-0472">Membrane</keyword>
<name>A0AB33B1V6_BACTU</name>
<dbReference type="EMBL" id="CP009335">
    <property type="protein sequence ID" value="AJG77943.1"/>
    <property type="molecule type" value="Genomic_DNA"/>
</dbReference>
<keyword evidence="1" id="KW-1133">Transmembrane helix</keyword>
<accession>A0AB33B1V6</accession>
<dbReference type="RefSeq" id="WP_000273669.1">
    <property type="nucleotide sequence ID" value="NZ_CP009335.1"/>
</dbReference>
<evidence type="ECO:0000313" key="2">
    <source>
        <dbReference type="EMBL" id="AJG77943.1"/>
    </source>
</evidence>
<keyword evidence="1" id="KW-0812">Transmembrane</keyword>
<proteinExistence type="predicted"/>
<sequence length="87" mass="10391">MYFKKLKTTLYSIEGKVNELYFIYQRKYRKSKLQHANSRIFCYKKNSAVIFLLVVKGEGAFSVVVSLKKKYDRLKRSLYYFSTIVVL</sequence>
<evidence type="ECO:0000313" key="3">
    <source>
        <dbReference type="Proteomes" id="UP000031876"/>
    </source>
</evidence>
<evidence type="ECO:0000256" key="1">
    <source>
        <dbReference type="SAM" id="Phobius"/>
    </source>
</evidence>
<feature type="transmembrane region" description="Helical" evidence="1">
    <location>
        <begin position="48"/>
        <end position="67"/>
    </location>
</feature>
<dbReference type="Proteomes" id="UP000031876">
    <property type="component" value="Chromosome"/>
</dbReference>
<organism evidence="2 3">
    <name type="scientific">Bacillus thuringiensis</name>
    <dbReference type="NCBI Taxonomy" id="1428"/>
    <lineage>
        <taxon>Bacteria</taxon>
        <taxon>Bacillati</taxon>
        <taxon>Bacillota</taxon>
        <taxon>Bacilli</taxon>
        <taxon>Bacillales</taxon>
        <taxon>Bacillaceae</taxon>
        <taxon>Bacillus</taxon>
        <taxon>Bacillus cereus group</taxon>
    </lineage>
</organism>
<dbReference type="AlphaFoldDB" id="A0AB33B1V6"/>
<reference evidence="2 3" key="1">
    <citation type="journal article" date="2015" name="Genome Announc.">
        <title>Complete genome sequences for 35 biothreat assay-relevant bacillus species.</title>
        <authorList>
            <person name="Johnson S.L."/>
            <person name="Daligault H.E."/>
            <person name="Davenport K.W."/>
            <person name="Jaissle J."/>
            <person name="Frey K.G."/>
            <person name="Ladner J.T."/>
            <person name="Broomall S.M."/>
            <person name="Bishop-Lilly K.A."/>
            <person name="Bruce D.C."/>
            <person name="Gibbons H.S."/>
            <person name="Coyne S.R."/>
            <person name="Lo C.C."/>
            <person name="Meincke L."/>
            <person name="Munk A.C."/>
            <person name="Koroleva G.I."/>
            <person name="Rosenzweig C.N."/>
            <person name="Palacios G.F."/>
            <person name="Redden C.L."/>
            <person name="Minogue T.D."/>
            <person name="Chain P.S."/>
        </authorList>
    </citation>
    <scope>NUCLEOTIDE SEQUENCE [LARGE SCALE GENOMIC DNA]</scope>
    <source>
        <strain evidence="2 3">HD1011</strain>
    </source>
</reference>
<protein>
    <submittedName>
        <fullName evidence="2">Uncharacterized protein</fullName>
    </submittedName>
</protein>
<gene>
    <name evidence="2" type="ORF">BF38_4550</name>
</gene>